<sequence>MPREPADPTAPYPPARGRRVRTDRLGFAVDVVSYGRRTEQAQVHLGARLHALLRQVVTDLGDAVDEVDHDSDSGTGDGTVVCLPAHGDPAGLLPAVLRSAATRLAADNAAHGDRIRLRMVVGSGRADRLTCPLVINISRLVDSEPLRRAAATNLDADLVVLVLDTANGDFAPGYLPVAADQVPLVDLTMKESPRRAWLWVSLPQGR</sequence>
<evidence type="ECO:0008006" key="3">
    <source>
        <dbReference type="Google" id="ProtNLM"/>
    </source>
</evidence>
<dbReference type="RefSeq" id="WP_184814245.1">
    <property type="nucleotide sequence ID" value="NZ_JACHJQ010000007.1"/>
</dbReference>
<evidence type="ECO:0000313" key="1">
    <source>
        <dbReference type="EMBL" id="MBB4910170.1"/>
    </source>
</evidence>
<keyword evidence="2" id="KW-1185">Reference proteome</keyword>
<dbReference type="Proteomes" id="UP000520767">
    <property type="component" value="Unassembled WGS sequence"/>
</dbReference>
<dbReference type="EMBL" id="JACHJQ010000007">
    <property type="protein sequence ID" value="MBB4910170.1"/>
    <property type="molecule type" value="Genomic_DNA"/>
</dbReference>
<comment type="caution">
    <text evidence="1">The sequence shown here is derived from an EMBL/GenBank/DDBJ whole genome shotgun (WGS) entry which is preliminary data.</text>
</comment>
<gene>
    <name evidence="1" type="ORF">FHR82_006428</name>
</gene>
<accession>A0A7W7VHL1</accession>
<evidence type="ECO:0000313" key="2">
    <source>
        <dbReference type="Proteomes" id="UP000520767"/>
    </source>
</evidence>
<protein>
    <recommendedName>
        <fullName evidence="3">Guanylate cyclase domain-containing protein</fullName>
    </recommendedName>
</protein>
<name>A0A7W7VHL1_9PSEU</name>
<organism evidence="1 2">
    <name type="scientific">Actinophytocola algeriensis</name>
    <dbReference type="NCBI Taxonomy" id="1768010"/>
    <lineage>
        <taxon>Bacteria</taxon>
        <taxon>Bacillati</taxon>
        <taxon>Actinomycetota</taxon>
        <taxon>Actinomycetes</taxon>
        <taxon>Pseudonocardiales</taxon>
        <taxon>Pseudonocardiaceae</taxon>
    </lineage>
</organism>
<dbReference type="AlphaFoldDB" id="A0A7W7VHL1"/>
<proteinExistence type="predicted"/>
<reference evidence="1 2" key="1">
    <citation type="submission" date="2020-08" db="EMBL/GenBank/DDBJ databases">
        <title>Genomic Encyclopedia of Type Strains, Phase III (KMG-III): the genomes of soil and plant-associated and newly described type strains.</title>
        <authorList>
            <person name="Whitman W."/>
        </authorList>
    </citation>
    <scope>NUCLEOTIDE SEQUENCE [LARGE SCALE GENOMIC DNA]</scope>
    <source>
        <strain evidence="1 2">CECT 8960</strain>
    </source>
</reference>